<dbReference type="PROSITE" id="PS51710">
    <property type="entry name" value="G_OBG"/>
    <property type="match status" value="1"/>
</dbReference>
<keyword evidence="3" id="KW-0547">Nucleotide-binding</keyword>
<dbReference type="GO" id="GO:0046872">
    <property type="term" value="F:metal ion binding"/>
    <property type="evidence" value="ECO:0007669"/>
    <property type="project" value="UniProtKB-KW"/>
</dbReference>
<evidence type="ECO:0000256" key="4">
    <source>
        <dbReference type="ARBA" id="ARBA00022840"/>
    </source>
</evidence>
<dbReference type="InterPro" id="IPR012676">
    <property type="entry name" value="TGS-like"/>
</dbReference>
<feature type="domain" description="TGS" evidence="6">
    <location>
        <begin position="278"/>
        <end position="361"/>
    </location>
</feature>
<dbReference type="InterPro" id="IPR031167">
    <property type="entry name" value="G_OBG"/>
</dbReference>
<feature type="domain" description="OBG-type G" evidence="5">
    <location>
        <begin position="22"/>
        <end position="278"/>
    </location>
</feature>
<dbReference type="GO" id="GO:0016887">
    <property type="term" value="F:ATP hydrolysis activity"/>
    <property type="evidence" value="ECO:0007669"/>
    <property type="project" value="InterPro"/>
</dbReference>
<sequence>MLKESKAKKVKFFARPNKKSGLSMGLVGMPNAGKTTLYNALTGCNEAAENYAFCTKDPHTGLLKIKDERIEFLSNIYKPKKTTNATLTVVDIAGLIKGSSEGAGLGNEFLEHIKRTDGIFLVVRCFEDVDISHVEVNVDPIRDINIIKEELRKKDIEHIQKQKQKVEKLVRADPHNKKNKENVALCDKMAKCLEKEWLIDCEWTNDEIEFINTCNLLTTKNLTIVANISQRHFTERKGNKHLKAVMDLYKDNMIVLSSVGITEEVKQKIVAKGFESLDLISYFTSGKDEVKSWTIRKGMKAPEAAGVIHTDFEKYFVCAEVMEYDSFKENPSEVKMKAAGKYLQKGKEYVVKDGDILLFKTNVPKGKK</sequence>
<comment type="caution">
    <text evidence="7">The sequence shown here is derived from an EMBL/GenBank/DDBJ whole genome shotgun (WGS) entry which is preliminary data.</text>
</comment>
<dbReference type="PANTHER" id="PTHR23305:SF18">
    <property type="entry name" value="OBG-TYPE G DOMAIN-CONTAINING PROTEIN"/>
    <property type="match status" value="1"/>
</dbReference>
<organism evidence="7 8">
    <name type="scientific">Ecytonucleospora hepatopenaei</name>
    <dbReference type="NCBI Taxonomy" id="646526"/>
    <lineage>
        <taxon>Eukaryota</taxon>
        <taxon>Fungi</taxon>
        <taxon>Fungi incertae sedis</taxon>
        <taxon>Microsporidia</taxon>
        <taxon>Enterocytozoonidae</taxon>
        <taxon>Ecytonucleospora</taxon>
    </lineage>
</organism>
<dbReference type="InterPro" id="IPR004396">
    <property type="entry name" value="ATPase_YchF/OLA1"/>
</dbReference>
<proteinExistence type="predicted"/>
<evidence type="ECO:0000313" key="8">
    <source>
        <dbReference type="Proteomes" id="UP000192758"/>
    </source>
</evidence>
<dbReference type="PANTHER" id="PTHR23305">
    <property type="entry name" value="OBG GTPASE FAMILY"/>
    <property type="match status" value="1"/>
</dbReference>
<dbReference type="InterPro" id="IPR006073">
    <property type="entry name" value="GTP-bd"/>
</dbReference>
<dbReference type="InterPro" id="IPR027417">
    <property type="entry name" value="P-loop_NTPase"/>
</dbReference>
<dbReference type="FunFam" id="3.10.20.30:FF:000001">
    <property type="entry name" value="Ribosome-binding ATPase YchF"/>
    <property type="match status" value="1"/>
</dbReference>
<dbReference type="Gene3D" id="3.10.20.30">
    <property type="match status" value="1"/>
</dbReference>
<dbReference type="InterPro" id="IPR013029">
    <property type="entry name" value="YchF_C"/>
</dbReference>
<keyword evidence="8" id="KW-1185">Reference proteome</keyword>
<dbReference type="SUPFAM" id="SSF81271">
    <property type="entry name" value="TGS-like"/>
    <property type="match status" value="1"/>
</dbReference>
<protein>
    <submittedName>
        <fullName evidence="7">OLA1</fullName>
    </submittedName>
</protein>
<evidence type="ECO:0000256" key="2">
    <source>
        <dbReference type="ARBA" id="ARBA00022723"/>
    </source>
</evidence>
<dbReference type="EMBL" id="MNPJ01000001">
    <property type="protein sequence ID" value="OQS55840.1"/>
    <property type="molecule type" value="Genomic_DNA"/>
</dbReference>
<dbReference type="VEuPathDB" id="MicrosporidiaDB:EHP00_382"/>
<dbReference type="STRING" id="646526.A0A1W0E9C4"/>
<evidence type="ECO:0000256" key="3">
    <source>
        <dbReference type="ARBA" id="ARBA00022741"/>
    </source>
</evidence>
<gene>
    <name evidence="7" type="primary">OLA1</name>
    <name evidence="7" type="ORF">EHP00_382</name>
</gene>
<evidence type="ECO:0000256" key="1">
    <source>
        <dbReference type="ARBA" id="ARBA00001946"/>
    </source>
</evidence>
<dbReference type="InterPro" id="IPR004095">
    <property type="entry name" value="TGS"/>
</dbReference>
<evidence type="ECO:0000259" key="6">
    <source>
        <dbReference type="PROSITE" id="PS51880"/>
    </source>
</evidence>
<dbReference type="Proteomes" id="UP000192758">
    <property type="component" value="Unassembled WGS sequence"/>
</dbReference>
<accession>A0A1W0E9C4</accession>
<dbReference type="PRINTS" id="PR00326">
    <property type="entry name" value="GTP1OBG"/>
</dbReference>
<dbReference type="OrthoDB" id="424823at2759"/>
<keyword evidence="4" id="KW-0067">ATP-binding</keyword>
<name>A0A1W0E9C4_9MICR</name>
<evidence type="ECO:0000313" key="7">
    <source>
        <dbReference type="EMBL" id="OQS55840.1"/>
    </source>
</evidence>
<comment type="cofactor">
    <cofactor evidence="1">
        <name>Mg(2+)</name>
        <dbReference type="ChEBI" id="CHEBI:18420"/>
    </cofactor>
</comment>
<dbReference type="PROSITE" id="PS51880">
    <property type="entry name" value="TGS"/>
    <property type="match status" value="1"/>
</dbReference>
<dbReference type="SUPFAM" id="SSF52540">
    <property type="entry name" value="P-loop containing nucleoside triphosphate hydrolases"/>
    <property type="match status" value="1"/>
</dbReference>
<dbReference type="GO" id="GO:0005737">
    <property type="term" value="C:cytoplasm"/>
    <property type="evidence" value="ECO:0007669"/>
    <property type="project" value="TreeGrafter"/>
</dbReference>
<evidence type="ECO:0000259" key="5">
    <source>
        <dbReference type="PROSITE" id="PS51710"/>
    </source>
</evidence>
<dbReference type="InterPro" id="IPR012675">
    <property type="entry name" value="Beta-grasp_dom_sf"/>
</dbReference>
<dbReference type="Pfam" id="PF06071">
    <property type="entry name" value="YchF-GTPase_C"/>
    <property type="match status" value="1"/>
</dbReference>
<dbReference type="PIRSF" id="PIRSF006641">
    <property type="entry name" value="CHP00092"/>
    <property type="match status" value="1"/>
</dbReference>
<dbReference type="GO" id="GO:0005524">
    <property type="term" value="F:ATP binding"/>
    <property type="evidence" value="ECO:0007669"/>
    <property type="project" value="UniProtKB-KW"/>
</dbReference>
<dbReference type="GO" id="GO:0005525">
    <property type="term" value="F:GTP binding"/>
    <property type="evidence" value="ECO:0007669"/>
    <property type="project" value="InterPro"/>
</dbReference>
<dbReference type="CDD" id="cd04867">
    <property type="entry name" value="TGS_YchF_OLA1"/>
    <property type="match status" value="1"/>
</dbReference>
<dbReference type="Pfam" id="PF01926">
    <property type="entry name" value="MMR_HSR1"/>
    <property type="match status" value="1"/>
</dbReference>
<reference evidence="7 8" key="1">
    <citation type="journal article" date="2017" name="Environ. Microbiol.">
        <title>Decay of the glycolytic pathway and adaptation to intranuclear parasitism within Enterocytozoonidae microsporidia.</title>
        <authorList>
            <person name="Wiredu Boakye D."/>
            <person name="Jaroenlak P."/>
            <person name="Prachumwat A."/>
            <person name="Williams T.A."/>
            <person name="Bateman K.S."/>
            <person name="Itsathitphaisarn O."/>
            <person name="Sritunyalucksana K."/>
            <person name="Paszkiewicz K.H."/>
            <person name="Moore K.A."/>
            <person name="Stentiford G.D."/>
            <person name="Williams B.A."/>
        </authorList>
    </citation>
    <scope>NUCLEOTIDE SEQUENCE [LARGE SCALE GENOMIC DNA]</scope>
    <source>
        <strain evidence="7 8">TH1</strain>
    </source>
</reference>
<keyword evidence="2" id="KW-0479">Metal-binding</keyword>
<dbReference type="AlphaFoldDB" id="A0A1W0E9C4"/>
<dbReference type="Gene3D" id="3.40.50.300">
    <property type="entry name" value="P-loop containing nucleotide triphosphate hydrolases"/>
    <property type="match status" value="1"/>
</dbReference>